<dbReference type="EMBL" id="JADFTS010000008">
    <property type="protein sequence ID" value="KAF9595142.1"/>
    <property type="molecule type" value="Genomic_DNA"/>
</dbReference>
<reference evidence="1 2" key="1">
    <citation type="submission" date="2020-10" db="EMBL/GenBank/DDBJ databases">
        <title>The Coptis chinensis genome and diversification of protoberbering-type alkaloids.</title>
        <authorList>
            <person name="Wang B."/>
            <person name="Shu S."/>
            <person name="Song C."/>
            <person name="Liu Y."/>
        </authorList>
    </citation>
    <scope>NUCLEOTIDE SEQUENCE [LARGE SCALE GENOMIC DNA]</scope>
    <source>
        <strain evidence="1">HL-2020</strain>
        <tissue evidence="1">Leaf</tissue>
    </source>
</reference>
<organism evidence="1 2">
    <name type="scientific">Coptis chinensis</name>
    <dbReference type="NCBI Taxonomy" id="261450"/>
    <lineage>
        <taxon>Eukaryota</taxon>
        <taxon>Viridiplantae</taxon>
        <taxon>Streptophyta</taxon>
        <taxon>Embryophyta</taxon>
        <taxon>Tracheophyta</taxon>
        <taxon>Spermatophyta</taxon>
        <taxon>Magnoliopsida</taxon>
        <taxon>Ranunculales</taxon>
        <taxon>Ranunculaceae</taxon>
        <taxon>Coptidoideae</taxon>
        <taxon>Coptis</taxon>
    </lineage>
</organism>
<dbReference type="PANTHER" id="PTHR24030:SF0">
    <property type="entry name" value="PROTEIN CMSS1"/>
    <property type="match status" value="1"/>
</dbReference>
<comment type="caution">
    <text evidence="1">The sequence shown here is derived from an EMBL/GenBank/DDBJ whole genome shotgun (WGS) entry which is preliminary data.</text>
</comment>
<dbReference type="AlphaFoldDB" id="A0A835HBD4"/>
<name>A0A835HBD4_9MAGN</name>
<evidence type="ECO:0000313" key="1">
    <source>
        <dbReference type="EMBL" id="KAF9595142.1"/>
    </source>
</evidence>
<dbReference type="PANTHER" id="PTHR24030">
    <property type="entry name" value="PROTEIN CMSS1"/>
    <property type="match status" value="1"/>
</dbReference>
<proteinExistence type="predicted"/>
<dbReference type="InterPro" id="IPR032704">
    <property type="entry name" value="Cms1"/>
</dbReference>
<dbReference type="Pfam" id="PF14617">
    <property type="entry name" value="CMS1"/>
    <property type="match status" value="1"/>
</dbReference>
<dbReference type="OrthoDB" id="1929311at2759"/>
<gene>
    <name evidence="1" type="ORF">IFM89_037242</name>
</gene>
<protein>
    <submittedName>
        <fullName evidence="1">Uncharacterized protein</fullName>
    </submittedName>
</protein>
<dbReference type="Proteomes" id="UP000631114">
    <property type="component" value="Unassembled WGS sequence"/>
</dbReference>
<accession>A0A835HBD4</accession>
<keyword evidence="2" id="KW-1185">Reference proteome</keyword>
<sequence>MHQRLYADGHLLALRHTTSLLIFHAFGTSWKEGLVEGKLLEGTVDPGNPTIFVISASAIRSLCFSVEKFHLLIYARGLRSLTVDCRAAKLFAKHMKVEDQVSMLKSRVNIASGTPNRRTGEVTKLEGHMETSEEEWVTVYSPSTTAAALAKLRYINCLNYLR</sequence>
<dbReference type="GO" id="GO:0005634">
    <property type="term" value="C:nucleus"/>
    <property type="evidence" value="ECO:0007669"/>
    <property type="project" value="TreeGrafter"/>
</dbReference>
<dbReference type="GO" id="GO:0030686">
    <property type="term" value="C:90S preribosome"/>
    <property type="evidence" value="ECO:0007669"/>
    <property type="project" value="TreeGrafter"/>
</dbReference>
<evidence type="ECO:0000313" key="2">
    <source>
        <dbReference type="Proteomes" id="UP000631114"/>
    </source>
</evidence>